<keyword evidence="2" id="KW-0328">Glycosyltransferase</keyword>
<evidence type="ECO:0000313" key="8">
    <source>
        <dbReference type="Proteomes" id="UP001300502"/>
    </source>
</evidence>
<keyword evidence="8" id="KW-1185">Reference proteome</keyword>
<evidence type="ECO:0000256" key="6">
    <source>
        <dbReference type="SAM" id="Phobius"/>
    </source>
</evidence>
<sequence>MSCHSLQKTLIAFLYYVISFILFNYAFYCSFGTAKCWKQAPQEAIRKYLLETTEQLRPLCPSVQDNLDSKLEQALLQQRELVQKALERNFSIPILIYTQSSSGWGNNILGLISTLLLAIVTKRALFVHFYPVKLENVIQDTWGVFPDVSMLATRRNTSVEQLMNHQAYSIRASEHDQIWLSFTKQMERAYLNILSFDTETRFSTVVLQSNQFFAPLLYIRKDYNSQLCNLVGSRPFYSIANKVLQFTPEIQRAAFRFMQEERFHEKLVIGMQVRLKNDAPRWKKLNSLDRLGSTVQCAANVALQQQSPKSIVLFVATDHSDILTQIRKLCPFEISTFDSERANRYFSNDSQAIRTAKHAFVDIFLLSRTEYMISSWGSTFGYLAHGISGRPPFSVDLQKRCCRLLSSEPEMHHFYRVDNMGLTNKPYSSSIIEWMNMNRKARVVP</sequence>
<feature type="transmembrane region" description="Helical" evidence="6">
    <location>
        <begin position="12"/>
        <end position="28"/>
    </location>
</feature>
<dbReference type="InterPro" id="IPR004938">
    <property type="entry name" value="XG_FTase"/>
</dbReference>
<evidence type="ECO:0000256" key="5">
    <source>
        <dbReference type="ARBA" id="ARBA00023316"/>
    </source>
</evidence>
<proteinExistence type="inferred from homology"/>
<evidence type="ECO:0000256" key="3">
    <source>
        <dbReference type="ARBA" id="ARBA00022679"/>
    </source>
</evidence>
<gene>
    <name evidence="7" type="ORF">GAYE_SCF09G3157</name>
</gene>
<dbReference type="Proteomes" id="UP001300502">
    <property type="component" value="Unassembled WGS sequence"/>
</dbReference>
<keyword evidence="5" id="KW-0961">Cell wall biogenesis/degradation</keyword>
<protein>
    <recommendedName>
        <fullName evidence="9">Fucosyltransferase</fullName>
    </recommendedName>
</protein>
<comment type="similarity">
    <text evidence="1">Belongs to the glycosyltransferase 37 family.</text>
</comment>
<dbReference type="GO" id="GO:0009969">
    <property type="term" value="P:xyloglucan biosynthetic process"/>
    <property type="evidence" value="ECO:0007669"/>
    <property type="project" value="TreeGrafter"/>
</dbReference>
<keyword evidence="3" id="KW-0808">Transferase</keyword>
<keyword evidence="6" id="KW-0812">Transmembrane</keyword>
<evidence type="ECO:0008006" key="9">
    <source>
        <dbReference type="Google" id="ProtNLM"/>
    </source>
</evidence>
<dbReference type="GO" id="GO:0008107">
    <property type="term" value="F:galactoside 2-alpha-L-fucosyltransferase activity"/>
    <property type="evidence" value="ECO:0007669"/>
    <property type="project" value="InterPro"/>
</dbReference>
<evidence type="ECO:0000256" key="1">
    <source>
        <dbReference type="ARBA" id="ARBA00010481"/>
    </source>
</evidence>
<dbReference type="GO" id="GO:0005794">
    <property type="term" value="C:Golgi apparatus"/>
    <property type="evidence" value="ECO:0007669"/>
    <property type="project" value="TreeGrafter"/>
</dbReference>
<comment type="caution">
    <text evidence="7">The sequence shown here is derived from an EMBL/GenBank/DDBJ whole genome shotgun (WGS) entry which is preliminary data.</text>
</comment>
<dbReference type="GO" id="GO:0016020">
    <property type="term" value="C:membrane"/>
    <property type="evidence" value="ECO:0007669"/>
    <property type="project" value="InterPro"/>
</dbReference>
<dbReference type="PANTHER" id="PTHR31889:SF2">
    <property type="entry name" value="FUCOSYLTRANSFERASE 3"/>
    <property type="match status" value="1"/>
</dbReference>
<evidence type="ECO:0000256" key="4">
    <source>
        <dbReference type="ARBA" id="ARBA00023180"/>
    </source>
</evidence>
<dbReference type="GO" id="GO:0071555">
    <property type="term" value="P:cell wall organization"/>
    <property type="evidence" value="ECO:0007669"/>
    <property type="project" value="UniProtKB-KW"/>
</dbReference>
<accession>A0AAV9ICS4</accession>
<dbReference type="EMBL" id="JANCYU010000029">
    <property type="protein sequence ID" value="KAK4525250.1"/>
    <property type="molecule type" value="Genomic_DNA"/>
</dbReference>
<keyword evidence="6" id="KW-1133">Transmembrane helix</keyword>
<evidence type="ECO:0000256" key="2">
    <source>
        <dbReference type="ARBA" id="ARBA00022676"/>
    </source>
</evidence>
<dbReference type="Gene3D" id="3.40.50.11350">
    <property type="match status" value="1"/>
</dbReference>
<dbReference type="PANTHER" id="PTHR31889">
    <property type="entry name" value="FUCOSYLTRANSFERASE 2-RELATED"/>
    <property type="match status" value="1"/>
</dbReference>
<organism evidence="7 8">
    <name type="scientific">Galdieria yellowstonensis</name>
    <dbReference type="NCBI Taxonomy" id="3028027"/>
    <lineage>
        <taxon>Eukaryota</taxon>
        <taxon>Rhodophyta</taxon>
        <taxon>Bangiophyceae</taxon>
        <taxon>Galdieriales</taxon>
        <taxon>Galdieriaceae</taxon>
        <taxon>Galdieria</taxon>
    </lineage>
</organism>
<keyword evidence="6" id="KW-0472">Membrane</keyword>
<evidence type="ECO:0000313" key="7">
    <source>
        <dbReference type="EMBL" id="KAK4525250.1"/>
    </source>
</evidence>
<dbReference type="GO" id="GO:0042546">
    <property type="term" value="P:cell wall biogenesis"/>
    <property type="evidence" value="ECO:0007669"/>
    <property type="project" value="InterPro"/>
</dbReference>
<dbReference type="AlphaFoldDB" id="A0AAV9ICS4"/>
<keyword evidence="4" id="KW-0325">Glycoprotein</keyword>
<reference evidence="7 8" key="1">
    <citation type="submission" date="2022-07" db="EMBL/GenBank/DDBJ databases">
        <title>Genome-wide signatures of adaptation to extreme environments.</title>
        <authorList>
            <person name="Cho C.H."/>
            <person name="Yoon H.S."/>
        </authorList>
    </citation>
    <scope>NUCLEOTIDE SEQUENCE [LARGE SCALE GENOMIC DNA]</scope>
    <source>
        <strain evidence="7 8">108.79 E11</strain>
    </source>
</reference>
<name>A0AAV9ICS4_9RHOD</name>